<proteinExistence type="predicted"/>
<reference evidence="2 4" key="1">
    <citation type="submission" date="2016-10" db="EMBL/GenBank/DDBJ databases">
        <title>Draft genome sequences of four alkaliphilic bacteria belonging to the Anaerobacillus genus.</title>
        <authorList>
            <person name="Bassil N.M."/>
            <person name="Lloyd J.R."/>
        </authorList>
    </citation>
    <scope>NUCLEOTIDE SEQUENCE [LARGE SCALE GENOMIC DNA]</scope>
    <source>
        <strain evidence="2 4">NB2006</strain>
    </source>
</reference>
<dbReference type="AlphaFoldDB" id="A0A1S2MDS1"/>
<name>A0A1S2MDS1_9BACI</name>
<keyword evidence="1" id="KW-0472">Membrane</keyword>
<evidence type="ECO:0000313" key="3">
    <source>
        <dbReference type="EMBL" id="QOY34689.1"/>
    </source>
</evidence>
<sequence length="60" mass="6802">MDRFLFVFGILVFFFAFIFFVMSFFAEHDGVAMVISIFAMLNASIAIGVSEILARTKNLK</sequence>
<dbReference type="Proteomes" id="UP000180175">
    <property type="component" value="Chromosome"/>
</dbReference>
<reference evidence="3 4" key="2">
    <citation type="journal article" date="2017" name="Genome Announc.">
        <title>Draft Genome Sequences of Four Alkaliphilic Bacteria Belonging to the Anaerobacillus Genus.</title>
        <authorList>
            <person name="Bassil N.M."/>
            <person name="Lloyd J.R."/>
        </authorList>
    </citation>
    <scope>NUCLEOTIDE SEQUENCE [LARGE SCALE GENOMIC DNA]</scope>
    <source>
        <strain evidence="3 4">NB2006</strain>
    </source>
</reference>
<dbReference type="EMBL" id="CP063356">
    <property type="protein sequence ID" value="QOY34689.1"/>
    <property type="molecule type" value="Genomic_DNA"/>
</dbReference>
<gene>
    <name evidence="3" type="ORF">AWH56_018445</name>
    <name evidence="2" type="ORF">AWH56_04690</name>
</gene>
<evidence type="ECO:0000313" key="2">
    <source>
        <dbReference type="EMBL" id="OIJ22746.1"/>
    </source>
</evidence>
<accession>A0A1S2MDS1</accession>
<feature type="transmembrane region" description="Helical" evidence="1">
    <location>
        <begin position="5"/>
        <end position="25"/>
    </location>
</feature>
<dbReference type="RefSeq" id="WP_071316022.1">
    <property type="nucleotide sequence ID" value="NZ_CP063356.2"/>
</dbReference>
<keyword evidence="1" id="KW-0812">Transmembrane</keyword>
<reference evidence="3 4" key="3">
    <citation type="journal article" date="2019" name="Int. J. Syst. Evol. Microbiol.">
        <title>Anaerobacillus isosaccharinicus sp. nov., an alkaliphilic bacterium which degrades isosaccharinic acid.</title>
        <authorList>
            <person name="Bassil N.M."/>
            <person name="Lloyd J.R."/>
        </authorList>
    </citation>
    <scope>NUCLEOTIDE SEQUENCE [LARGE SCALE GENOMIC DNA]</scope>
    <source>
        <strain evidence="3 4">NB2006</strain>
    </source>
</reference>
<dbReference type="OrthoDB" id="2943488at2"/>
<organism evidence="2 4">
    <name type="scientific">Anaerobacillus isosaccharinicus</name>
    <dbReference type="NCBI Taxonomy" id="1532552"/>
    <lineage>
        <taxon>Bacteria</taxon>
        <taxon>Bacillati</taxon>
        <taxon>Bacillota</taxon>
        <taxon>Bacilli</taxon>
        <taxon>Bacillales</taxon>
        <taxon>Bacillaceae</taxon>
        <taxon>Anaerobacillus</taxon>
    </lineage>
</organism>
<protein>
    <submittedName>
        <fullName evidence="2">Uncharacterized protein</fullName>
    </submittedName>
</protein>
<dbReference type="EMBL" id="LQXD01000030">
    <property type="protein sequence ID" value="OIJ22746.1"/>
    <property type="molecule type" value="Genomic_DNA"/>
</dbReference>
<feature type="transmembrane region" description="Helical" evidence="1">
    <location>
        <begin position="31"/>
        <end position="54"/>
    </location>
</feature>
<keyword evidence="4" id="KW-1185">Reference proteome</keyword>
<keyword evidence="1" id="KW-1133">Transmembrane helix</keyword>
<evidence type="ECO:0000313" key="4">
    <source>
        <dbReference type="Proteomes" id="UP000180175"/>
    </source>
</evidence>
<reference evidence="3" key="4">
    <citation type="submission" date="2020-10" db="EMBL/GenBank/DDBJ databases">
        <authorList>
            <person name="Bassil N.M."/>
            <person name="Lloyd J.R."/>
        </authorList>
    </citation>
    <scope>NUCLEOTIDE SEQUENCE</scope>
    <source>
        <strain evidence="3">NB2006</strain>
    </source>
</reference>
<evidence type="ECO:0000256" key="1">
    <source>
        <dbReference type="SAM" id="Phobius"/>
    </source>
</evidence>
<dbReference type="KEGG" id="aia:AWH56_018445"/>